<dbReference type="RefSeq" id="WP_311665860.1">
    <property type="nucleotide sequence ID" value="NZ_JAVRHT010000060.1"/>
</dbReference>
<dbReference type="Proteomes" id="UP001267426">
    <property type="component" value="Unassembled WGS sequence"/>
</dbReference>
<dbReference type="InterPro" id="IPR050678">
    <property type="entry name" value="DNA_Partitioning_ATPase"/>
</dbReference>
<evidence type="ECO:0000313" key="2">
    <source>
        <dbReference type="Proteomes" id="UP001267426"/>
    </source>
</evidence>
<name>A0ABU3BV72_9BACT</name>
<sequence>MRVISFVNKKGGAGKSTSVCALALYWVERARKRVAVQDMELDGGSSSFVEHIGHPNLAHYEDGDTYDYVLIDTQGGASDAELAEVERSSDLVVIPLLLAPLDVAKAVETAAKLHRPERARLLLNQTRANTTAWRDRARVLDAVPVAPLESHLTRRTAYANLLVDGWSALSREALTELEALAWEVS</sequence>
<evidence type="ECO:0000313" key="1">
    <source>
        <dbReference type="EMBL" id="MDT0633198.1"/>
    </source>
</evidence>
<dbReference type="PANTHER" id="PTHR13696:SF99">
    <property type="entry name" value="COBYRINIC ACID AC-DIAMIDE SYNTHASE"/>
    <property type="match status" value="1"/>
</dbReference>
<dbReference type="InterPro" id="IPR027417">
    <property type="entry name" value="P-loop_NTPase"/>
</dbReference>
<dbReference type="SUPFAM" id="SSF52540">
    <property type="entry name" value="P-loop containing nucleoside triphosphate hydrolases"/>
    <property type="match status" value="1"/>
</dbReference>
<dbReference type="Pfam" id="PF07015">
    <property type="entry name" value="VirC1"/>
    <property type="match status" value="1"/>
</dbReference>
<reference evidence="1 2" key="1">
    <citation type="submission" date="2023-09" db="EMBL/GenBank/DDBJ databases">
        <authorList>
            <person name="Rey-Velasco X."/>
        </authorList>
    </citation>
    <scope>NUCLEOTIDE SEQUENCE [LARGE SCALE GENOMIC DNA]</scope>
    <source>
        <strain evidence="1 2">F394</strain>
    </source>
</reference>
<comment type="caution">
    <text evidence="1">The sequence shown here is derived from an EMBL/GenBank/DDBJ whole genome shotgun (WGS) entry which is preliminary data.</text>
</comment>
<gene>
    <name evidence="1" type="ORF">RM540_15695</name>
</gene>
<protein>
    <submittedName>
        <fullName evidence="1">ParA family protein</fullName>
    </submittedName>
</protein>
<keyword evidence="2" id="KW-1185">Reference proteome</keyword>
<proteinExistence type="predicted"/>
<dbReference type="InterPro" id="IPR009744">
    <property type="entry name" value="VirC1"/>
</dbReference>
<dbReference type="CDD" id="cd02042">
    <property type="entry name" value="ParAB_family"/>
    <property type="match status" value="1"/>
</dbReference>
<dbReference type="Gene3D" id="3.40.50.300">
    <property type="entry name" value="P-loop containing nucleotide triphosphate hydrolases"/>
    <property type="match status" value="1"/>
</dbReference>
<dbReference type="EMBL" id="JAVRHT010000060">
    <property type="protein sequence ID" value="MDT0633198.1"/>
    <property type="molecule type" value="Genomic_DNA"/>
</dbReference>
<organism evidence="1 2">
    <name type="scientific">Rubrivirga litoralis</name>
    <dbReference type="NCBI Taxonomy" id="3075598"/>
    <lineage>
        <taxon>Bacteria</taxon>
        <taxon>Pseudomonadati</taxon>
        <taxon>Rhodothermota</taxon>
        <taxon>Rhodothermia</taxon>
        <taxon>Rhodothermales</taxon>
        <taxon>Rubricoccaceae</taxon>
        <taxon>Rubrivirga</taxon>
    </lineage>
</organism>
<dbReference type="PANTHER" id="PTHR13696">
    <property type="entry name" value="P-LOOP CONTAINING NUCLEOSIDE TRIPHOSPHATE HYDROLASE"/>
    <property type="match status" value="1"/>
</dbReference>
<accession>A0ABU3BV72</accession>